<evidence type="ECO:0000259" key="7">
    <source>
        <dbReference type="PROSITE" id="PS51032"/>
    </source>
</evidence>
<dbReference type="PANTHER" id="PTHR31677:SF196">
    <property type="entry name" value="ETHYLENE-RESPONSIVE TRANSCRIPTION FACTOR ERF109"/>
    <property type="match status" value="1"/>
</dbReference>
<feature type="region of interest" description="Disordered" evidence="6">
    <location>
        <begin position="110"/>
        <end position="139"/>
    </location>
</feature>
<keyword evidence="5" id="KW-0539">Nucleus</keyword>
<reference evidence="8 9" key="1">
    <citation type="submission" date="2024-03" db="EMBL/GenBank/DDBJ databases">
        <title>Aureococcus anophagefferens CCMP1851 and Kratosvirus quantuckense: Draft genome of a second virus-susceptible host strain in the model system.</title>
        <authorList>
            <person name="Chase E."/>
            <person name="Truchon A.R."/>
            <person name="Schepens W."/>
            <person name="Wilhelm S.W."/>
        </authorList>
    </citation>
    <scope>NUCLEOTIDE SEQUENCE [LARGE SCALE GENOMIC DNA]</scope>
    <source>
        <strain evidence="8 9">CCMP1851</strain>
    </source>
</reference>
<dbReference type="PANTHER" id="PTHR31677">
    <property type="entry name" value="AP2 DOMAIN CLASS TRANSCRIPTION FACTOR"/>
    <property type="match status" value="1"/>
</dbReference>
<dbReference type="Proteomes" id="UP001363151">
    <property type="component" value="Unassembled WGS sequence"/>
</dbReference>
<dbReference type="PROSITE" id="PS51032">
    <property type="entry name" value="AP2_ERF"/>
    <property type="match status" value="2"/>
</dbReference>
<evidence type="ECO:0000256" key="1">
    <source>
        <dbReference type="ARBA" id="ARBA00004123"/>
    </source>
</evidence>
<name>A0ABR1G4K7_AURAN</name>
<feature type="domain" description="AP2/ERF" evidence="7">
    <location>
        <begin position="130"/>
        <end position="215"/>
    </location>
</feature>
<evidence type="ECO:0000256" key="5">
    <source>
        <dbReference type="ARBA" id="ARBA00023242"/>
    </source>
</evidence>
<dbReference type="InterPro" id="IPR016177">
    <property type="entry name" value="DNA-bd_dom_sf"/>
</dbReference>
<accession>A0ABR1G4K7</accession>
<dbReference type="InterPro" id="IPR036955">
    <property type="entry name" value="AP2/ERF_dom_sf"/>
</dbReference>
<feature type="domain" description="AP2/ERF" evidence="7">
    <location>
        <begin position="54"/>
        <end position="117"/>
    </location>
</feature>
<keyword evidence="3" id="KW-0238">DNA-binding</keyword>
<protein>
    <recommendedName>
        <fullName evidence="7">AP2/ERF domain-containing protein</fullName>
    </recommendedName>
</protein>
<evidence type="ECO:0000313" key="8">
    <source>
        <dbReference type="EMBL" id="KAK7247873.1"/>
    </source>
</evidence>
<comment type="caution">
    <text evidence="8">The sequence shown here is derived from an EMBL/GenBank/DDBJ whole genome shotgun (WGS) entry which is preliminary data.</text>
</comment>
<gene>
    <name evidence="8" type="ORF">SO694_00120096</name>
</gene>
<evidence type="ECO:0000256" key="2">
    <source>
        <dbReference type="ARBA" id="ARBA00023015"/>
    </source>
</evidence>
<keyword evidence="4" id="KW-0804">Transcription</keyword>
<evidence type="ECO:0000313" key="9">
    <source>
        <dbReference type="Proteomes" id="UP001363151"/>
    </source>
</evidence>
<organism evidence="8 9">
    <name type="scientific">Aureococcus anophagefferens</name>
    <name type="common">Harmful bloom alga</name>
    <dbReference type="NCBI Taxonomy" id="44056"/>
    <lineage>
        <taxon>Eukaryota</taxon>
        <taxon>Sar</taxon>
        <taxon>Stramenopiles</taxon>
        <taxon>Ochrophyta</taxon>
        <taxon>Pelagophyceae</taxon>
        <taxon>Pelagomonadales</taxon>
        <taxon>Pelagomonadaceae</taxon>
        <taxon>Aureococcus</taxon>
    </lineage>
</organism>
<feature type="compositionally biased region" description="Basic and acidic residues" evidence="6">
    <location>
        <begin position="11"/>
        <end position="23"/>
    </location>
</feature>
<dbReference type="Gene3D" id="3.30.730.10">
    <property type="entry name" value="AP2/ERF domain"/>
    <property type="match status" value="2"/>
</dbReference>
<sequence>MPRKPFVPPPPREKRSRASKDAAPKYGSYVMPADEPPKKKGRAWGNAAKNTTSAYRGVTGKPGKRDAAWEAHIKMPNKKTEYLGTFETEVDAARAFDAKCRAVREHPRLNFPDENAPAPKRVEHAPTSSRFRGVTKRPGGKFKAQIGHAGIGNFGQQFLGDFQRPAAIKHTQKYNGGRTEYLGVFEDEREAAEAYDAACRAIGRHASVNFPLEHDATGEVHAAKALLGLLA</sequence>
<evidence type="ECO:0000256" key="3">
    <source>
        <dbReference type="ARBA" id="ARBA00023125"/>
    </source>
</evidence>
<comment type="subcellular location">
    <subcellularLocation>
        <location evidence="1">Nucleus</location>
    </subcellularLocation>
</comment>
<dbReference type="InterPro" id="IPR001471">
    <property type="entry name" value="AP2/ERF_dom"/>
</dbReference>
<proteinExistence type="predicted"/>
<dbReference type="SUPFAM" id="SSF54171">
    <property type="entry name" value="DNA-binding domain"/>
    <property type="match status" value="2"/>
</dbReference>
<feature type="compositionally biased region" description="Pro residues" evidence="6">
    <location>
        <begin position="1"/>
        <end position="10"/>
    </location>
</feature>
<keyword evidence="2" id="KW-0805">Transcription regulation</keyword>
<evidence type="ECO:0000256" key="4">
    <source>
        <dbReference type="ARBA" id="ARBA00023163"/>
    </source>
</evidence>
<dbReference type="EMBL" id="JBBJCI010000125">
    <property type="protein sequence ID" value="KAK7247873.1"/>
    <property type="molecule type" value="Genomic_DNA"/>
</dbReference>
<keyword evidence="9" id="KW-1185">Reference proteome</keyword>
<feature type="region of interest" description="Disordered" evidence="6">
    <location>
        <begin position="1"/>
        <end position="63"/>
    </location>
</feature>
<evidence type="ECO:0000256" key="6">
    <source>
        <dbReference type="SAM" id="MobiDB-lite"/>
    </source>
</evidence>
<dbReference type="SMART" id="SM00380">
    <property type="entry name" value="AP2"/>
    <property type="match status" value="2"/>
</dbReference>